<feature type="domain" description="Major facilitator superfamily (MFS) profile" evidence="6">
    <location>
        <begin position="1"/>
        <end position="206"/>
    </location>
</feature>
<dbReference type="PANTHER" id="PTHR11662">
    <property type="entry name" value="SOLUTE CARRIER FAMILY 17"/>
    <property type="match status" value="1"/>
</dbReference>
<feature type="transmembrane region" description="Helical" evidence="5">
    <location>
        <begin position="134"/>
        <end position="152"/>
    </location>
</feature>
<evidence type="ECO:0000256" key="5">
    <source>
        <dbReference type="SAM" id="Phobius"/>
    </source>
</evidence>
<dbReference type="InterPro" id="IPR036259">
    <property type="entry name" value="MFS_trans_sf"/>
</dbReference>
<evidence type="ECO:0000313" key="7">
    <source>
        <dbReference type="EMBL" id="KAA6315402.1"/>
    </source>
</evidence>
<keyword evidence="4 5" id="KW-0472">Membrane</keyword>
<dbReference type="PANTHER" id="PTHR11662:SF285">
    <property type="entry name" value="HEXURONATE TRANSPORTER"/>
    <property type="match status" value="1"/>
</dbReference>
<dbReference type="PROSITE" id="PS50850">
    <property type="entry name" value="MFS"/>
    <property type="match status" value="1"/>
</dbReference>
<reference evidence="7" key="1">
    <citation type="submission" date="2019-03" db="EMBL/GenBank/DDBJ databases">
        <title>Single cell metagenomics reveals metabolic interactions within the superorganism composed of flagellate Streblomastix strix and complex community of Bacteroidetes bacteria on its surface.</title>
        <authorList>
            <person name="Treitli S.C."/>
            <person name="Kolisko M."/>
            <person name="Husnik F."/>
            <person name="Keeling P."/>
            <person name="Hampl V."/>
        </authorList>
    </citation>
    <scope>NUCLEOTIDE SEQUENCE</scope>
    <source>
        <strain evidence="7">STM</strain>
    </source>
</reference>
<dbReference type="InterPro" id="IPR050382">
    <property type="entry name" value="MFS_Na/Anion_cotransporter"/>
</dbReference>
<dbReference type="InterPro" id="IPR020846">
    <property type="entry name" value="MFS_dom"/>
</dbReference>
<organism evidence="7">
    <name type="scientific">termite gut metagenome</name>
    <dbReference type="NCBI Taxonomy" id="433724"/>
    <lineage>
        <taxon>unclassified sequences</taxon>
        <taxon>metagenomes</taxon>
        <taxon>organismal metagenomes</taxon>
    </lineage>
</organism>
<keyword evidence="3 5" id="KW-1133">Transmembrane helix</keyword>
<evidence type="ECO:0000259" key="6">
    <source>
        <dbReference type="PROSITE" id="PS50850"/>
    </source>
</evidence>
<dbReference type="InterPro" id="IPR011701">
    <property type="entry name" value="MFS"/>
</dbReference>
<name>A0A5J4Q1P0_9ZZZZ</name>
<proteinExistence type="predicted"/>
<comment type="caution">
    <text evidence="7">The sequence shown here is derived from an EMBL/GenBank/DDBJ whole genome shotgun (WGS) entry which is preliminary data.</text>
</comment>
<feature type="transmembrane region" description="Helical" evidence="5">
    <location>
        <begin position="14"/>
        <end position="32"/>
    </location>
</feature>
<dbReference type="Pfam" id="PF07690">
    <property type="entry name" value="MFS_1"/>
    <property type="match status" value="1"/>
</dbReference>
<feature type="transmembrane region" description="Helical" evidence="5">
    <location>
        <begin position="44"/>
        <end position="64"/>
    </location>
</feature>
<accession>A0A5J4Q1P0</accession>
<evidence type="ECO:0000256" key="1">
    <source>
        <dbReference type="ARBA" id="ARBA00004141"/>
    </source>
</evidence>
<feature type="transmembrane region" description="Helical" evidence="5">
    <location>
        <begin position="100"/>
        <end position="122"/>
    </location>
</feature>
<evidence type="ECO:0000256" key="3">
    <source>
        <dbReference type="ARBA" id="ARBA00022989"/>
    </source>
</evidence>
<gene>
    <name evidence="7" type="ORF">EZS27_034131</name>
</gene>
<dbReference type="GO" id="GO:0016020">
    <property type="term" value="C:membrane"/>
    <property type="evidence" value="ECO:0007669"/>
    <property type="project" value="UniProtKB-SubCell"/>
</dbReference>
<sequence>TWAFAFGKFMTDGVWWFYLFWTPAYLSAVYGLKSSNPQAQIAIFVLYVITLLSIVGGWIPTYFVDKKKMNPYAGRMKAMLIFAFFPLLALLAQPLGTYSYWFPVIIIGIAGAAHQAWSANIFSTVGDMFPKKAIATITGIGGMAGGVGAFIINKVSGKLFDFAGNTQMELFGFKGEAAGYLIIFCVCAVAYLIGWVVIKLLVPKYKPISDL</sequence>
<feature type="transmembrane region" description="Helical" evidence="5">
    <location>
        <begin position="177"/>
        <end position="202"/>
    </location>
</feature>
<evidence type="ECO:0000256" key="2">
    <source>
        <dbReference type="ARBA" id="ARBA00022692"/>
    </source>
</evidence>
<dbReference type="GO" id="GO:0015134">
    <property type="term" value="F:hexuronate transmembrane transporter activity"/>
    <property type="evidence" value="ECO:0007669"/>
    <property type="project" value="TreeGrafter"/>
</dbReference>
<dbReference type="AlphaFoldDB" id="A0A5J4Q1P0"/>
<feature type="transmembrane region" description="Helical" evidence="5">
    <location>
        <begin position="76"/>
        <end position="94"/>
    </location>
</feature>
<dbReference type="EMBL" id="SNRY01005265">
    <property type="protein sequence ID" value="KAA6315402.1"/>
    <property type="molecule type" value="Genomic_DNA"/>
</dbReference>
<keyword evidence="2 5" id="KW-0812">Transmembrane</keyword>
<feature type="non-terminal residue" evidence="7">
    <location>
        <position position="1"/>
    </location>
</feature>
<evidence type="ECO:0000256" key="4">
    <source>
        <dbReference type="ARBA" id="ARBA00023136"/>
    </source>
</evidence>
<comment type="subcellular location">
    <subcellularLocation>
        <location evidence="1">Membrane</location>
        <topology evidence="1">Multi-pass membrane protein</topology>
    </subcellularLocation>
</comment>
<protein>
    <submittedName>
        <fullName evidence="7">Hexuronate transporter</fullName>
    </submittedName>
</protein>
<dbReference type="SUPFAM" id="SSF103473">
    <property type="entry name" value="MFS general substrate transporter"/>
    <property type="match status" value="1"/>
</dbReference>
<dbReference type="Gene3D" id="1.20.1250.20">
    <property type="entry name" value="MFS general substrate transporter like domains"/>
    <property type="match status" value="1"/>
</dbReference>